<proteinExistence type="predicted"/>
<evidence type="ECO:0000313" key="1">
    <source>
        <dbReference type="EMBL" id="JAH03181.1"/>
    </source>
</evidence>
<reference evidence="1" key="2">
    <citation type="journal article" date="2015" name="Fish Shellfish Immunol.">
        <title>Early steps in the European eel (Anguilla anguilla)-Vibrio vulnificus interaction in the gills: Role of the RtxA13 toxin.</title>
        <authorList>
            <person name="Callol A."/>
            <person name="Pajuelo D."/>
            <person name="Ebbesson L."/>
            <person name="Teles M."/>
            <person name="MacKenzie S."/>
            <person name="Amaro C."/>
        </authorList>
    </citation>
    <scope>NUCLEOTIDE SEQUENCE</scope>
</reference>
<name>A0A0E9PEX1_ANGAN</name>
<dbReference type="EMBL" id="GBXM01105396">
    <property type="protein sequence ID" value="JAH03181.1"/>
    <property type="molecule type" value="Transcribed_RNA"/>
</dbReference>
<protein>
    <submittedName>
        <fullName evidence="1">Uncharacterized protein</fullName>
    </submittedName>
</protein>
<reference evidence="1" key="1">
    <citation type="submission" date="2014-11" db="EMBL/GenBank/DDBJ databases">
        <authorList>
            <person name="Amaro Gonzalez C."/>
        </authorList>
    </citation>
    <scope>NUCLEOTIDE SEQUENCE</scope>
</reference>
<accession>A0A0E9PEX1</accession>
<dbReference type="AlphaFoldDB" id="A0A0E9PEX1"/>
<sequence length="16" mass="1857">MSEKNREIKTTSVGNY</sequence>
<organism evidence="1">
    <name type="scientific">Anguilla anguilla</name>
    <name type="common">European freshwater eel</name>
    <name type="synonym">Muraena anguilla</name>
    <dbReference type="NCBI Taxonomy" id="7936"/>
    <lineage>
        <taxon>Eukaryota</taxon>
        <taxon>Metazoa</taxon>
        <taxon>Chordata</taxon>
        <taxon>Craniata</taxon>
        <taxon>Vertebrata</taxon>
        <taxon>Euteleostomi</taxon>
        <taxon>Actinopterygii</taxon>
        <taxon>Neopterygii</taxon>
        <taxon>Teleostei</taxon>
        <taxon>Anguilliformes</taxon>
        <taxon>Anguillidae</taxon>
        <taxon>Anguilla</taxon>
    </lineage>
</organism>